<dbReference type="InterPro" id="IPR051685">
    <property type="entry name" value="Ycf3/AcsC/BcsC/TPR_MFPF"/>
</dbReference>
<keyword evidence="1" id="KW-0677">Repeat</keyword>
<dbReference type="Proteomes" id="UP000830055">
    <property type="component" value="Chromosome"/>
</dbReference>
<dbReference type="SUPFAM" id="SSF48452">
    <property type="entry name" value="TPR-like"/>
    <property type="match status" value="3"/>
</dbReference>
<evidence type="ECO:0000313" key="4">
    <source>
        <dbReference type="EMBL" id="BDD87300.1"/>
    </source>
</evidence>
<accession>A0ABM7W8L2</accession>
<organism evidence="4 5">
    <name type="scientific">Desulfofustis limnaeus</name>
    <dbReference type="NCBI Taxonomy" id="2740163"/>
    <lineage>
        <taxon>Bacteria</taxon>
        <taxon>Pseudomonadati</taxon>
        <taxon>Thermodesulfobacteriota</taxon>
        <taxon>Desulfobulbia</taxon>
        <taxon>Desulfobulbales</taxon>
        <taxon>Desulfocapsaceae</taxon>
        <taxon>Desulfofustis</taxon>
    </lineage>
</organism>
<evidence type="ECO:0000256" key="1">
    <source>
        <dbReference type="ARBA" id="ARBA00022737"/>
    </source>
</evidence>
<dbReference type="SMART" id="SM00028">
    <property type="entry name" value="TPR"/>
    <property type="match status" value="4"/>
</dbReference>
<dbReference type="RefSeq" id="WP_284154335.1">
    <property type="nucleotide sequence ID" value="NZ_AP025516.1"/>
</dbReference>
<proteinExistence type="predicted"/>
<name>A0ABM7W8L2_9BACT</name>
<dbReference type="EMBL" id="AP025516">
    <property type="protein sequence ID" value="BDD87300.1"/>
    <property type="molecule type" value="Genomic_DNA"/>
</dbReference>
<dbReference type="PANTHER" id="PTHR44943:SF8">
    <property type="entry name" value="TPR REPEAT-CONTAINING PROTEIN MJ0263"/>
    <property type="match status" value="1"/>
</dbReference>
<gene>
    <name evidence="4" type="ORF">DPPLL_16650</name>
</gene>
<dbReference type="Gene3D" id="1.25.40.10">
    <property type="entry name" value="Tetratricopeptide repeat domain"/>
    <property type="match status" value="3"/>
</dbReference>
<evidence type="ECO:0008006" key="6">
    <source>
        <dbReference type="Google" id="ProtNLM"/>
    </source>
</evidence>
<evidence type="ECO:0000313" key="5">
    <source>
        <dbReference type="Proteomes" id="UP000830055"/>
    </source>
</evidence>
<reference evidence="4 5" key="1">
    <citation type="submission" date="2022-01" db="EMBL/GenBank/DDBJ databases">
        <title>Desulfofustis limnae sp. nov., a novel mesophilic sulfate-reducing bacterium isolated from marsh soil.</title>
        <authorList>
            <person name="Watanabe M."/>
            <person name="Takahashi A."/>
            <person name="Kojima H."/>
            <person name="Fukui M."/>
        </authorList>
    </citation>
    <scope>NUCLEOTIDE SEQUENCE [LARGE SCALE GENOMIC DNA]</scope>
    <source>
        <strain evidence="4 5">PPLL</strain>
    </source>
</reference>
<keyword evidence="5" id="KW-1185">Reference proteome</keyword>
<keyword evidence="2 3" id="KW-0802">TPR repeat</keyword>
<evidence type="ECO:0000256" key="3">
    <source>
        <dbReference type="PROSITE-ProRule" id="PRU00339"/>
    </source>
</evidence>
<dbReference type="InterPro" id="IPR011990">
    <property type="entry name" value="TPR-like_helical_dom_sf"/>
</dbReference>
<feature type="repeat" description="TPR" evidence="3">
    <location>
        <begin position="79"/>
        <end position="112"/>
    </location>
</feature>
<dbReference type="PROSITE" id="PS50005">
    <property type="entry name" value="TPR"/>
    <property type="match status" value="1"/>
</dbReference>
<dbReference type="InterPro" id="IPR019734">
    <property type="entry name" value="TPR_rpt"/>
</dbReference>
<dbReference type="Pfam" id="PF14559">
    <property type="entry name" value="TPR_19"/>
    <property type="match status" value="1"/>
</dbReference>
<dbReference type="PANTHER" id="PTHR44943">
    <property type="entry name" value="CELLULOSE SYNTHASE OPERON PROTEIN C"/>
    <property type="match status" value="1"/>
</dbReference>
<evidence type="ECO:0000256" key="2">
    <source>
        <dbReference type="ARBA" id="ARBA00022803"/>
    </source>
</evidence>
<sequence>MVGEDQATPAWKSDWDEARLLAQKQQFAAAAERYLSVLNEKPHIEEVKWELFTVLLSLKDYRRAAYYLESLLEINPSKTEYLLSAGNLALAREDYEQALDFFGQVVEQNPLDAHADSALKGMTQALQAKGDTALAIPLMEQLYQRGKSEMEQVLELARACAGSGDTTKSLYYYTELVQKFRVPPPVLKETARFFEQAGAIDQAAELWPVLLEAGDEDMQLHQKLAAFYLERDQEEKALPHLLTLVDQGIERQKYLLTVADIHLFHLDRPDKALTYYETYQKEFPGGEDVSANIADIQLILANDLLTIVENDGADMLWQDLSTVTPDRIGIFKAMADILAELGKTDELLAVLRILSSQNPQDLDLLKRLVEVSFSNGRFEACLADLHVGAKTVSFDGSLYLLQARCQAALGRDEEELQSYLNYLRLDEGDVSVRMQAILLAGAIGDVAALERLLPESKLQRYRDEPLLLAYFNALIDNGLLGIAQQRIDTVRTGTGVNSGLWATLSLAQARSLHAGGAVFAAEQLLRQVLAEQPESIDALLQLADYSLQQDDVPTTQIWLRTINQLVAQSDLKNRLTSEQHDAIFNRNMRLQWLLGDRKVVLEKIGTYLQQKIDTGPLTESSMQTAMFFLRYLGHDPQQRKQRLQMFARHLAALPEPFLLAVSVLLQQQPVVHRNEDGTALSNLLDGAHLLQRWGFSRESMQLLDRAITLSPTSVRGKTLQAHALTQLKEYRQAAAMYAELSRNYPQEIFFQQKTERLVAMLDPATTSKSVLSAQPSLPDTPEQMLSRARDLWNGNEWEQSLSVYDSLQRAVRQEIEKGFQVISSTETFRHLFPARHQREVLFSPGEEEFLDRVMSPSFFVAHRAEDIARLSARYYETYRWWKVVHKEYEAKSALSTREFYKAERSFQELQDIDVAAAASSYPDLATIYSRIGKRQKESQVYELLRDTNREIPELKEAAAKDVRQRQPHLLLDVHYSEQQGRDDHIDITQSYAGANLQFTPTLLHEAGVWFGRNEYGNSESTTLAKSVYLNSRYAIFFNDYLQGEAQLGFENFDTGGESYLLYDIALRGRLEDKLNVFAAINQQPVADTIASLDRGIYKKQFQAGMSLEYLPGFLLGFDFSLHDYNDDNDGKQFNVFASYRFFWEESSFDVKYRYRKLENTISQVDLDSQEDLSGSAPPYWSPGKFWQHLLSGEYRIELWPTGKLQSGTSYVSALYGIGFEEGDLLVQKGEINIFLEMTPVFLVKGTFSTDWSEDYERYSALASLAYRW</sequence>
<protein>
    <recommendedName>
        <fullName evidence="6">Tetratricopeptide repeat protein</fullName>
    </recommendedName>
</protein>